<keyword evidence="8" id="KW-1185">Reference proteome</keyword>
<evidence type="ECO:0000256" key="5">
    <source>
        <dbReference type="ARBA" id="ARBA00023128"/>
    </source>
</evidence>
<comment type="similarity">
    <text evidence="2">Belongs to the AIM9 family.</text>
</comment>
<comment type="caution">
    <text evidence="7">The sequence shown here is derived from an EMBL/GenBank/DDBJ whole genome shotgun (WGS) entry which is preliminary data.</text>
</comment>
<dbReference type="PANTHER" id="PTHR36091">
    <property type="entry name" value="ALTERED INHERITANCE OF MITOCHONDRIA PROTEIN 9, MITOCHONDRIAL"/>
    <property type="match status" value="1"/>
</dbReference>
<reference evidence="7 8" key="1">
    <citation type="submission" date="2017-11" db="EMBL/GenBank/DDBJ databases">
        <title>Comparative genomics of Botrytis spp.</title>
        <authorList>
            <person name="Valero-Jimenez C.A."/>
            <person name="Tapia P."/>
            <person name="Veloso J."/>
            <person name="Silva-Moreno E."/>
            <person name="Staats M."/>
            <person name="Valdes J.H."/>
            <person name="Van Kan J.A.L."/>
        </authorList>
    </citation>
    <scope>NUCLEOTIDE SEQUENCE [LARGE SCALE GENOMIC DNA]</scope>
    <source>
        <strain evidence="7 8">MUCL2830</strain>
    </source>
</reference>
<evidence type="ECO:0000256" key="6">
    <source>
        <dbReference type="ARBA" id="ARBA00031849"/>
    </source>
</evidence>
<dbReference type="OrthoDB" id="2968323at2759"/>
<keyword evidence="4" id="KW-0809">Transit peptide</keyword>
<organism evidence="7 8">
    <name type="scientific">Botryotinia calthae</name>
    <dbReference type="NCBI Taxonomy" id="38488"/>
    <lineage>
        <taxon>Eukaryota</taxon>
        <taxon>Fungi</taxon>
        <taxon>Dikarya</taxon>
        <taxon>Ascomycota</taxon>
        <taxon>Pezizomycotina</taxon>
        <taxon>Leotiomycetes</taxon>
        <taxon>Helotiales</taxon>
        <taxon>Sclerotiniaceae</taxon>
        <taxon>Botryotinia</taxon>
    </lineage>
</organism>
<dbReference type="AlphaFoldDB" id="A0A4Y8D782"/>
<evidence type="ECO:0000256" key="1">
    <source>
        <dbReference type="ARBA" id="ARBA00004173"/>
    </source>
</evidence>
<comment type="subcellular location">
    <subcellularLocation>
        <location evidence="1">Mitochondrion</location>
    </subcellularLocation>
</comment>
<evidence type="ECO:0000313" key="7">
    <source>
        <dbReference type="EMBL" id="TEY71702.1"/>
    </source>
</evidence>
<name>A0A4Y8D782_9HELO</name>
<evidence type="ECO:0000256" key="2">
    <source>
        <dbReference type="ARBA" id="ARBA00005543"/>
    </source>
</evidence>
<keyword evidence="5" id="KW-0496">Mitochondrion</keyword>
<proteinExistence type="inferred from homology"/>
<gene>
    <name evidence="7" type="ORF">BOTCAL_0088g00200</name>
</gene>
<sequence>MTTPWPKTNVQRRTSLQNWSPGNITTTLLYEATVIHDQVNMRTQNFLLAHSGLEMKPSETILTMHNDRPSITTAADLKPKNAHHAVASYWVSTYMSTSKYDDFFRYTKGQWLQDGEKKLSRRYQEFNVEALKRIAIESVGAKSCSTMTKISESGYNRVFKLTMDNGSVAIARIPIRNLCPDSKATASEVATMDFARTILDIPVPKVYAWNTDSNNPVGTDYIIMEEAPGISLAYRNYESHKSVVSRKELVTELASKQKFVADIVAIEKKLLSIVFKQLVFINAMGSVGTC</sequence>
<evidence type="ECO:0000313" key="8">
    <source>
        <dbReference type="Proteomes" id="UP000297299"/>
    </source>
</evidence>
<accession>A0A4Y8D782</accession>
<evidence type="ECO:0000256" key="3">
    <source>
        <dbReference type="ARBA" id="ARBA00016197"/>
    </source>
</evidence>
<evidence type="ECO:0000256" key="4">
    <source>
        <dbReference type="ARBA" id="ARBA00022946"/>
    </source>
</evidence>
<dbReference type="GO" id="GO:0005739">
    <property type="term" value="C:mitochondrion"/>
    <property type="evidence" value="ECO:0007669"/>
    <property type="project" value="UniProtKB-SubCell"/>
</dbReference>
<dbReference type="EMBL" id="PHWZ01000088">
    <property type="protein sequence ID" value="TEY71702.1"/>
    <property type="molecule type" value="Genomic_DNA"/>
</dbReference>
<protein>
    <recommendedName>
        <fullName evidence="3">Altered inheritance of mitochondria protein 9, mitochondrial</fullName>
    </recommendedName>
    <alternativeName>
        <fullName evidence="6">Found in mitochondrial proteome protein 29</fullName>
    </alternativeName>
</protein>
<dbReference type="InterPro" id="IPR011009">
    <property type="entry name" value="Kinase-like_dom_sf"/>
</dbReference>
<dbReference type="Proteomes" id="UP000297299">
    <property type="component" value="Unassembled WGS sequence"/>
</dbReference>
<dbReference type="InterPro" id="IPR051035">
    <property type="entry name" value="Mito_inheritance_9"/>
</dbReference>
<dbReference type="PANTHER" id="PTHR36091:SF1">
    <property type="entry name" value="ALTERED INHERITANCE OF MITOCHONDRIA PROTEIN 9, MITOCHONDRIAL"/>
    <property type="match status" value="1"/>
</dbReference>
<dbReference type="SUPFAM" id="SSF56112">
    <property type="entry name" value="Protein kinase-like (PK-like)"/>
    <property type="match status" value="1"/>
</dbReference>